<evidence type="ECO:0000259" key="2">
    <source>
        <dbReference type="Pfam" id="PF20167"/>
    </source>
</evidence>
<dbReference type="PANTHER" id="PTHR33180:SF31">
    <property type="entry name" value="POLYPROTEIN PROTEIN"/>
    <property type="match status" value="1"/>
</dbReference>
<name>M1D976_SOLTU</name>
<feature type="compositionally biased region" description="Pro residues" evidence="1">
    <location>
        <begin position="160"/>
        <end position="172"/>
    </location>
</feature>
<feature type="compositionally biased region" description="Low complexity" evidence="1">
    <location>
        <begin position="140"/>
        <end position="154"/>
    </location>
</feature>
<dbReference type="Proteomes" id="UP000011115">
    <property type="component" value="Unassembled WGS sequence"/>
</dbReference>
<evidence type="ECO:0000313" key="4">
    <source>
        <dbReference type="Proteomes" id="UP000011115"/>
    </source>
</evidence>
<protein>
    <recommendedName>
        <fullName evidence="2">Putative plant transposon protein domain-containing protein</fullName>
    </recommendedName>
</protein>
<dbReference type="InParanoid" id="M1D976"/>
<dbReference type="GO" id="GO:0009579">
    <property type="term" value="C:thylakoid"/>
    <property type="evidence" value="ECO:0000318"/>
    <property type="project" value="GO_Central"/>
</dbReference>
<feature type="domain" description="Putative plant transposon protein" evidence="2">
    <location>
        <begin position="215"/>
        <end position="371"/>
    </location>
</feature>
<dbReference type="HOGENOM" id="CLU_029307_1_3_1"/>
<feature type="region of interest" description="Disordered" evidence="1">
    <location>
        <begin position="138"/>
        <end position="172"/>
    </location>
</feature>
<dbReference type="AlphaFoldDB" id="M1D976"/>
<evidence type="ECO:0000256" key="1">
    <source>
        <dbReference type="SAM" id="MobiDB-lite"/>
    </source>
</evidence>
<proteinExistence type="predicted"/>
<dbReference type="PANTHER" id="PTHR33180">
    <property type="entry name" value="PHOTOSYSTEM II CP43 REACTION CENTER PROTEIN"/>
    <property type="match status" value="1"/>
</dbReference>
<dbReference type="InterPro" id="IPR046796">
    <property type="entry name" value="Transposase_32_dom"/>
</dbReference>
<dbReference type="PaxDb" id="4113-PGSC0003DMT400085304"/>
<dbReference type="Gramene" id="PGSC0003DMT400085304">
    <property type="protein sequence ID" value="PGSC0003DMT400085304"/>
    <property type="gene ID" value="PGSC0003DMG400034875"/>
</dbReference>
<dbReference type="GO" id="GO:0009523">
    <property type="term" value="C:photosystem II"/>
    <property type="evidence" value="ECO:0000318"/>
    <property type="project" value="GO_Central"/>
</dbReference>
<accession>M1D976</accession>
<organism evidence="3 4">
    <name type="scientific">Solanum tuberosum</name>
    <name type="common">Potato</name>
    <dbReference type="NCBI Taxonomy" id="4113"/>
    <lineage>
        <taxon>Eukaryota</taxon>
        <taxon>Viridiplantae</taxon>
        <taxon>Streptophyta</taxon>
        <taxon>Embryophyta</taxon>
        <taxon>Tracheophyta</taxon>
        <taxon>Spermatophyta</taxon>
        <taxon>Magnoliopsida</taxon>
        <taxon>eudicotyledons</taxon>
        <taxon>Gunneridae</taxon>
        <taxon>Pentapetalae</taxon>
        <taxon>asterids</taxon>
        <taxon>lamiids</taxon>
        <taxon>Solanales</taxon>
        <taxon>Solanaceae</taxon>
        <taxon>Solanoideae</taxon>
        <taxon>Solaneae</taxon>
        <taxon>Solanum</taxon>
    </lineage>
</organism>
<evidence type="ECO:0000313" key="3">
    <source>
        <dbReference type="EnsemblPlants" id="PGSC0003DMT400085304"/>
    </source>
</evidence>
<dbReference type="Pfam" id="PF20167">
    <property type="entry name" value="Transposase_32"/>
    <property type="match status" value="1"/>
</dbReference>
<sequence length="371" mass="42315">MSRNGEKNRVEDTLQIILQKITDQDRVLKEMKENVESNDWISLYINPVDQDRKKFEYSGMMGSTVNHSASWVMLAKRFSGLPIDLRSPFIHVHSAERSVTFGGHIRRRRRGTNIEQASSEPEDEQPLIHRREELRAINQPTATKTPLAATPPTTESVPTIAPPPTAPALSIAPPPLRFPNRLKGYGLRTILEKKLLSLEGLEGKHADVLDTLRYHELEQFTRPRGFDIPSWVWEFYLAYRELVPKNKKKASEFRLVKSILVRGKEVECHSEQINVVLGRSLQTVLPYRGLPILPSLDILKGWLAPMISDITLRWLDAGTAIENRDMNIAFWRQIDLGLLVSQEKALRAKQTQASLTFRVLITEFCRCVGVP</sequence>
<keyword evidence="4" id="KW-1185">Reference proteome</keyword>
<reference evidence="3" key="2">
    <citation type="submission" date="2015-06" db="UniProtKB">
        <authorList>
            <consortium name="EnsemblPlants"/>
        </authorList>
    </citation>
    <scope>IDENTIFICATION</scope>
    <source>
        <strain evidence="3">DM1-3 516 R44</strain>
    </source>
</reference>
<dbReference type="EnsemblPlants" id="PGSC0003DMT400085304">
    <property type="protein sequence ID" value="PGSC0003DMT400085304"/>
    <property type="gene ID" value="PGSC0003DMG400034875"/>
</dbReference>
<reference evidence="4" key="1">
    <citation type="journal article" date="2011" name="Nature">
        <title>Genome sequence and analysis of the tuber crop potato.</title>
        <authorList>
            <consortium name="The Potato Genome Sequencing Consortium"/>
        </authorList>
    </citation>
    <scope>NUCLEOTIDE SEQUENCE [LARGE SCALE GENOMIC DNA]</scope>
    <source>
        <strain evidence="4">cv. DM1-3 516 R44</strain>
    </source>
</reference>